<evidence type="ECO:0000256" key="6">
    <source>
        <dbReference type="SAM" id="MobiDB-lite"/>
    </source>
</evidence>
<proteinExistence type="inferred from homology"/>
<evidence type="ECO:0000256" key="1">
    <source>
        <dbReference type="ARBA" id="ARBA00004141"/>
    </source>
</evidence>
<feature type="transmembrane region" description="Helical" evidence="7">
    <location>
        <begin position="71"/>
        <end position="89"/>
    </location>
</feature>
<feature type="transmembrane region" description="Helical" evidence="7">
    <location>
        <begin position="296"/>
        <end position="318"/>
    </location>
</feature>
<sequence length="602" mass="65198">MADEGDNESQCDERENSRERSDEIMYRLDDTPPIHLSLFLGLQQVMMTIPGTLSIPLILSELLCADDPAPVRARLMSIAFFMCGLATVLQTTVGVRLPIIQGGSHAFLPPVITMMALERWRCADDPTGGSDGGWMERMREIQGNLMLASLTQVVLGSTGLLGFLLRFIGPLTIAPTIALIGLSLTGVVTRLAHVHWPVAFLTIALVVVFALLLGRYNQPVPVWTRQKGCHFTRYPLLQLFPVLLAMSVSWLTCYVLTATDVIPNNVTHPAYLTRTDTRLHVIREAPWFTFPYPFQFGMPTISAGGFLGMLAATLASIIESVGDYFAAARVSQAPAPPSSAVNRGIAMEGVASIVSGMVGAGHATTSYSGNIGAIAVTKVASRRVFHTAGVLLLLCGVFGKVGAFFTLLPEPVVGGAMATMLAMVTSVGLTTVMYANMSTLRNLAIFGLAIMLGLTLSPWITENPDTISTGSLAFDQILIVLLGTPMCVGGFIGCLLDNIVPGTSEERGLVKWRVNAMKSGTEESPRKLYDIPYISNVIRKVPMCSFVPMSPSYRERDCSSCWPLGKKRKWDLKEQNVNENGHAEELKEMPDSENVAANTEPV</sequence>
<feature type="transmembrane region" description="Helical" evidence="7">
    <location>
        <begin position="145"/>
        <end position="164"/>
    </location>
</feature>
<feature type="transmembrane region" description="Helical" evidence="7">
    <location>
        <begin position="34"/>
        <end position="59"/>
    </location>
</feature>
<organism evidence="8 9">
    <name type="scientific">Batillaria attramentaria</name>
    <dbReference type="NCBI Taxonomy" id="370345"/>
    <lineage>
        <taxon>Eukaryota</taxon>
        <taxon>Metazoa</taxon>
        <taxon>Spiralia</taxon>
        <taxon>Lophotrochozoa</taxon>
        <taxon>Mollusca</taxon>
        <taxon>Gastropoda</taxon>
        <taxon>Caenogastropoda</taxon>
        <taxon>Sorbeoconcha</taxon>
        <taxon>Cerithioidea</taxon>
        <taxon>Batillariidae</taxon>
        <taxon>Batillaria</taxon>
    </lineage>
</organism>
<name>A0ABD0MB25_9CAEN</name>
<comment type="similarity">
    <text evidence="2">Belongs to the nucleobase:cation symporter-2 (NCS2) (TC 2.A.40) family.</text>
</comment>
<feature type="compositionally biased region" description="Basic and acidic residues" evidence="6">
    <location>
        <begin position="11"/>
        <end position="22"/>
    </location>
</feature>
<dbReference type="Proteomes" id="UP001519460">
    <property type="component" value="Unassembled WGS sequence"/>
</dbReference>
<evidence type="ECO:0000256" key="3">
    <source>
        <dbReference type="ARBA" id="ARBA00022692"/>
    </source>
</evidence>
<evidence type="ECO:0000313" key="9">
    <source>
        <dbReference type="Proteomes" id="UP001519460"/>
    </source>
</evidence>
<keyword evidence="5 7" id="KW-0472">Membrane</keyword>
<keyword evidence="9" id="KW-1185">Reference proteome</keyword>
<feature type="region of interest" description="Disordered" evidence="6">
    <location>
        <begin position="579"/>
        <end position="602"/>
    </location>
</feature>
<keyword evidence="3 7" id="KW-0812">Transmembrane</keyword>
<evidence type="ECO:0008006" key="10">
    <source>
        <dbReference type="Google" id="ProtNLM"/>
    </source>
</evidence>
<accession>A0ABD0MB25</accession>
<protein>
    <recommendedName>
        <fullName evidence="10">Solute carrier family 23 member 2</fullName>
    </recommendedName>
</protein>
<evidence type="ECO:0000256" key="2">
    <source>
        <dbReference type="ARBA" id="ARBA00008821"/>
    </source>
</evidence>
<reference evidence="8 9" key="1">
    <citation type="journal article" date="2023" name="Sci. Data">
        <title>Genome assembly of the Korean intertidal mud-creeper Batillaria attramentaria.</title>
        <authorList>
            <person name="Patra A.K."/>
            <person name="Ho P.T."/>
            <person name="Jun S."/>
            <person name="Lee S.J."/>
            <person name="Kim Y."/>
            <person name="Won Y.J."/>
        </authorList>
    </citation>
    <scope>NUCLEOTIDE SEQUENCE [LARGE SCALE GENOMIC DNA]</scope>
    <source>
        <strain evidence="8">Wonlab-2016</strain>
    </source>
</reference>
<evidence type="ECO:0000313" key="8">
    <source>
        <dbReference type="EMBL" id="KAK7508476.1"/>
    </source>
</evidence>
<dbReference type="EMBL" id="JACVVK020000001">
    <property type="protein sequence ID" value="KAK7508476.1"/>
    <property type="molecule type" value="Genomic_DNA"/>
</dbReference>
<feature type="transmembrane region" description="Helical" evidence="7">
    <location>
        <begin position="194"/>
        <end position="213"/>
    </location>
</feature>
<dbReference type="AlphaFoldDB" id="A0ABD0MB25"/>
<feature type="compositionally biased region" description="Acidic residues" evidence="6">
    <location>
        <begin position="1"/>
        <end position="10"/>
    </location>
</feature>
<feature type="transmembrane region" description="Helical" evidence="7">
    <location>
        <begin position="473"/>
        <end position="496"/>
    </location>
</feature>
<keyword evidence="4 7" id="KW-1133">Transmembrane helix</keyword>
<gene>
    <name evidence="8" type="ORF">BaRGS_00000042</name>
</gene>
<feature type="transmembrane region" description="Helical" evidence="7">
    <location>
        <begin position="234"/>
        <end position="257"/>
    </location>
</feature>
<feature type="region of interest" description="Disordered" evidence="6">
    <location>
        <begin position="1"/>
        <end position="22"/>
    </location>
</feature>
<feature type="transmembrane region" description="Helical" evidence="7">
    <location>
        <begin position="414"/>
        <end position="435"/>
    </location>
</feature>
<feature type="transmembrane region" description="Helical" evidence="7">
    <location>
        <begin position="171"/>
        <end position="188"/>
    </location>
</feature>
<dbReference type="GO" id="GO:0016020">
    <property type="term" value="C:membrane"/>
    <property type="evidence" value="ECO:0007669"/>
    <property type="project" value="UniProtKB-SubCell"/>
</dbReference>
<evidence type="ECO:0000256" key="7">
    <source>
        <dbReference type="SAM" id="Phobius"/>
    </source>
</evidence>
<feature type="transmembrane region" description="Helical" evidence="7">
    <location>
        <begin position="442"/>
        <end position="461"/>
    </location>
</feature>
<feature type="compositionally biased region" description="Basic and acidic residues" evidence="6">
    <location>
        <begin position="579"/>
        <end position="590"/>
    </location>
</feature>
<comment type="caution">
    <text evidence="8">The sequence shown here is derived from an EMBL/GenBank/DDBJ whole genome shotgun (WGS) entry which is preliminary data.</text>
</comment>
<dbReference type="InterPro" id="IPR006043">
    <property type="entry name" value="NCS2"/>
</dbReference>
<evidence type="ECO:0000256" key="5">
    <source>
        <dbReference type="ARBA" id="ARBA00023136"/>
    </source>
</evidence>
<dbReference type="Pfam" id="PF00860">
    <property type="entry name" value="Xan_ur_permease"/>
    <property type="match status" value="1"/>
</dbReference>
<evidence type="ECO:0000256" key="4">
    <source>
        <dbReference type="ARBA" id="ARBA00022989"/>
    </source>
</evidence>
<comment type="subcellular location">
    <subcellularLocation>
        <location evidence="1">Membrane</location>
        <topology evidence="1">Multi-pass membrane protein</topology>
    </subcellularLocation>
</comment>
<dbReference type="PANTHER" id="PTHR11119">
    <property type="entry name" value="XANTHINE-URACIL / VITAMIN C PERMEASE FAMILY MEMBER"/>
    <property type="match status" value="1"/>
</dbReference>
<feature type="transmembrane region" description="Helical" evidence="7">
    <location>
        <begin position="388"/>
        <end position="408"/>
    </location>
</feature>